<name>A0A0F5JNF2_9BACT</name>
<dbReference type="PANTHER" id="PTHR34985:SF1">
    <property type="entry name" value="SLR0554 PROTEIN"/>
    <property type="match status" value="1"/>
</dbReference>
<proteinExistence type="predicted"/>
<dbReference type="InterPro" id="IPR024450">
    <property type="entry name" value="DUF3874"/>
</dbReference>
<feature type="compositionally biased region" description="Basic and acidic residues" evidence="1">
    <location>
        <begin position="687"/>
        <end position="696"/>
    </location>
</feature>
<dbReference type="RefSeq" id="WP_046145279.1">
    <property type="nucleotide sequence ID" value="NZ_KQ033912.1"/>
</dbReference>
<evidence type="ECO:0000259" key="2">
    <source>
        <dbReference type="Pfam" id="PF05272"/>
    </source>
</evidence>
<organism evidence="5 6">
    <name type="scientific">Parabacteroides goldsteinii DSM 19448 = WAL 12034</name>
    <dbReference type="NCBI Taxonomy" id="927665"/>
    <lineage>
        <taxon>Bacteria</taxon>
        <taxon>Pseudomonadati</taxon>
        <taxon>Bacteroidota</taxon>
        <taxon>Bacteroidia</taxon>
        <taxon>Bacteroidales</taxon>
        <taxon>Tannerellaceae</taxon>
        <taxon>Parabacteroides</taxon>
    </lineage>
</organism>
<evidence type="ECO:0000313" key="6">
    <source>
        <dbReference type="Proteomes" id="UP000033047"/>
    </source>
</evidence>
<comment type="caution">
    <text evidence="5">The sequence shown here is derived from an EMBL/GenBank/DDBJ whole genome shotgun (WGS) entry which is preliminary data.</text>
</comment>
<dbReference type="InterPro" id="IPR014907">
    <property type="entry name" value="BT4734-like_N"/>
</dbReference>
<dbReference type="Pfam" id="PF05272">
    <property type="entry name" value="VapE-like_dom"/>
    <property type="match status" value="1"/>
</dbReference>
<dbReference type="HOGENOM" id="CLU_024375_3_1_10"/>
<feature type="domain" description="BT4734-like N-terminal" evidence="3">
    <location>
        <begin position="52"/>
        <end position="175"/>
    </location>
</feature>
<dbReference type="PANTHER" id="PTHR34985">
    <property type="entry name" value="SLR0554 PROTEIN"/>
    <property type="match status" value="1"/>
</dbReference>
<feature type="domain" description="Virulence-associated protein E-like" evidence="2">
    <location>
        <begin position="378"/>
        <end position="587"/>
    </location>
</feature>
<evidence type="ECO:0000259" key="3">
    <source>
        <dbReference type="Pfam" id="PF08800"/>
    </source>
</evidence>
<dbReference type="InterPro" id="IPR007936">
    <property type="entry name" value="VapE-like_dom"/>
</dbReference>
<dbReference type="PATRIC" id="fig|927665.4.peg.666"/>
<accession>A0A0F5JNF2</accession>
<dbReference type="Pfam" id="PF12990">
    <property type="entry name" value="DUF3874"/>
    <property type="match status" value="1"/>
</dbReference>
<protein>
    <submittedName>
        <fullName evidence="5">Uncharacterized protein</fullName>
    </submittedName>
</protein>
<dbReference type="EMBL" id="AQHV01000003">
    <property type="protein sequence ID" value="KKB59100.1"/>
    <property type="molecule type" value="Genomic_DNA"/>
</dbReference>
<dbReference type="Proteomes" id="UP000033047">
    <property type="component" value="Unassembled WGS sequence"/>
</dbReference>
<sequence>MINVTLFAGFKRCMGDIPLIDALYDIRNGKYATEINRIRAFMDAGNQDEADMQKKKLPAITVSATYQKQRLPKYMTGYNPLTILDFDELNKEDLPRLLALVREAVYTVACWISPRGRGIKIIVYPAVGTELIPANHLAVYKLVKDWYERLLGVGADTSGSDAGRLCIMSYDQQLYLSPRFEPWLKGEGTLPADLPPIEAIGGKTVSQLISSARRKASRKFPYAEGNRNNYVHLFAGYCNRFGVAREEVEAYAAKSFDDLPVEERRQAIDSAYAHTEQYATEKPAFRLQRGDSFVNQIQEFLTKYYKLRRNIVRRTVEYRDLKKHDAFQPVTDYWENSVWCALQKSGVFCRVSDLRSVIYSDFSPEYNPFKSYFDNLPRWDGTTDPIGRLAATIDTTHPEYWEKCLKKWLVAVVACAIDERQTNHTVLLLSGAQGLGKTTWLRNLVPPVLRNYVFSGNLDPTAKDSSLLMSDCFLIILDELSGQSRVELNQLKALITKDSILERRPYARNAETFVRRASFAATVNDSQILTDRTGSRRFLCFETLRIDYTSEIDHAAIYAQALALYKQNFRYWFAENDITEINDNNEPFQQSCPEAELFYTYFRKPVRFELPLLLSASEILSKIAERTRYSMTTMSVNLLGRVLKSGEFESQKRHGKRLYAVMELSNDQVEARRKGFGYDPSDEGEGGDNKEDDGGGRPDPQLPF</sequence>
<evidence type="ECO:0000256" key="1">
    <source>
        <dbReference type="SAM" id="MobiDB-lite"/>
    </source>
</evidence>
<feature type="region of interest" description="Disordered" evidence="1">
    <location>
        <begin position="671"/>
        <end position="704"/>
    </location>
</feature>
<evidence type="ECO:0000313" key="5">
    <source>
        <dbReference type="EMBL" id="KKB59100.1"/>
    </source>
</evidence>
<evidence type="ECO:0000259" key="4">
    <source>
        <dbReference type="Pfam" id="PF12990"/>
    </source>
</evidence>
<gene>
    <name evidence="5" type="ORF">HMPREF1535_00659</name>
</gene>
<feature type="domain" description="DUF3874" evidence="4">
    <location>
        <begin position="592"/>
        <end position="657"/>
    </location>
</feature>
<reference evidence="5 6" key="1">
    <citation type="submission" date="2013-04" db="EMBL/GenBank/DDBJ databases">
        <title>The Genome Sequence of Parabacteroides goldsteinii DSM 19448.</title>
        <authorList>
            <consortium name="The Broad Institute Genomics Platform"/>
            <person name="Earl A."/>
            <person name="Ward D."/>
            <person name="Feldgarden M."/>
            <person name="Gevers D."/>
            <person name="Martens E."/>
            <person name="Sakamoto M."/>
            <person name="Benno Y."/>
            <person name="Song Y."/>
            <person name="Liu C."/>
            <person name="Lee J."/>
            <person name="Bolanos M."/>
            <person name="Vaisanen M.L."/>
            <person name="Finegold S.M."/>
            <person name="Walker B."/>
            <person name="Young S."/>
            <person name="Zeng Q."/>
            <person name="Gargeya S."/>
            <person name="Fitzgerald M."/>
            <person name="Haas B."/>
            <person name="Abouelleil A."/>
            <person name="Allen A.W."/>
            <person name="Alvarado L."/>
            <person name="Arachchi H.M."/>
            <person name="Berlin A.M."/>
            <person name="Chapman S.B."/>
            <person name="Gainer-Dewar J."/>
            <person name="Goldberg J."/>
            <person name="Griggs A."/>
            <person name="Gujja S."/>
            <person name="Hansen M."/>
            <person name="Howarth C."/>
            <person name="Imamovic A."/>
            <person name="Ireland A."/>
            <person name="Larimer J."/>
            <person name="McCowan C."/>
            <person name="Murphy C."/>
            <person name="Pearson M."/>
            <person name="Poon T.W."/>
            <person name="Priest M."/>
            <person name="Roberts A."/>
            <person name="Saif S."/>
            <person name="Shea T."/>
            <person name="Sisk P."/>
            <person name="Sykes S."/>
            <person name="Wortman J."/>
            <person name="Nusbaum C."/>
            <person name="Birren B."/>
        </authorList>
    </citation>
    <scope>NUCLEOTIDE SEQUENCE [LARGE SCALE GENOMIC DNA]</scope>
    <source>
        <strain evidence="5 6">DSM 19448</strain>
    </source>
</reference>
<dbReference type="AlphaFoldDB" id="A0A0F5JNF2"/>
<dbReference type="Pfam" id="PF08800">
    <property type="entry name" value="BT4734-like_N"/>
    <property type="match status" value="1"/>
</dbReference>